<evidence type="ECO:0000313" key="2">
    <source>
        <dbReference type="Proteomes" id="UP000499080"/>
    </source>
</evidence>
<organism evidence="1 2">
    <name type="scientific">Araneus ventricosus</name>
    <name type="common">Orbweaver spider</name>
    <name type="synonym">Epeira ventricosa</name>
    <dbReference type="NCBI Taxonomy" id="182803"/>
    <lineage>
        <taxon>Eukaryota</taxon>
        <taxon>Metazoa</taxon>
        <taxon>Ecdysozoa</taxon>
        <taxon>Arthropoda</taxon>
        <taxon>Chelicerata</taxon>
        <taxon>Arachnida</taxon>
        <taxon>Araneae</taxon>
        <taxon>Araneomorphae</taxon>
        <taxon>Entelegynae</taxon>
        <taxon>Araneoidea</taxon>
        <taxon>Araneidae</taxon>
        <taxon>Araneus</taxon>
    </lineage>
</organism>
<sequence length="484" mass="55233">MTEKLLHSHLRDFHKNDCGFFIRCNINECPNTFPNFNALYVHRHRKLNGAHNFSNPPLPNNYNAEICDDRETELLNFPEGNNSDNSDSSLGLFILNLRANTNISTKKLNEVIDQMKEFVEDAVQAALNQINNVLKTEKYQIDLPQIVNFDAIIENSVACFKELNSTYKQDKHFLKNFNIAAPTTIDLSRDIITDIRNEEGNMNYKIQDKIMIYIPLKNIVSNLLQNKSIRQMINVKHTSNTILKYFNDGLLYKNCNYFAEKPNALQFILYYDELEVCNPLGSKAGIQKLGMFYMVLGNIPYKYRSCLKMINLVAIVKSSHVKAFGMDKILQPIISDLKDFENGVELFTSETVFGKLIALTGDNIGVHSVAGLKEGFTTLHCCRYCMAIIDDVRQVSDELATKLRSVSVYEQQIQELESAFGTERDEISKSYGINRQSLLCNLQQYHIIDGIPPDIMHDVLEGVFPLTIRLLLTKICIDSKILAL</sequence>
<reference evidence="1 2" key="1">
    <citation type="journal article" date="2019" name="Sci. Rep.">
        <title>Orb-weaving spider Araneus ventricosus genome elucidates the spidroin gene catalogue.</title>
        <authorList>
            <person name="Kono N."/>
            <person name="Nakamura H."/>
            <person name="Ohtoshi R."/>
            <person name="Moran D.A.P."/>
            <person name="Shinohara A."/>
            <person name="Yoshida Y."/>
            <person name="Fujiwara M."/>
            <person name="Mori M."/>
            <person name="Tomita M."/>
            <person name="Arakawa K."/>
        </authorList>
    </citation>
    <scope>NUCLEOTIDE SEQUENCE [LARGE SCALE GENOMIC DNA]</scope>
</reference>
<dbReference type="AlphaFoldDB" id="A0A4Y2A6Q2"/>
<dbReference type="Proteomes" id="UP000499080">
    <property type="component" value="Unassembled WGS sequence"/>
</dbReference>
<accession>A0A4Y2A6Q2</accession>
<keyword evidence="2" id="KW-1185">Reference proteome</keyword>
<proteinExistence type="predicted"/>
<evidence type="ECO:0008006" key="3">
    <source>
        <dbReference type="Google" id="ProtNLM"/>
    </source>
</evidence>
<name>A0A4Y2A6Q2_ARAVE</name>
<protein>
    <recommendedName>
        <fullName evidence="3">C2H2-type domain-containing protein</fullName>
    </recommendedName>
</protein>
<gene>
    <name evidence="1" type="ORF">AVEN_194665_1</name>
</gene>
<dbReference type="EMBL" id="BGPR01000007">
    <property type="protein sequence ID" value="GBL75492.1"/>
    <property type="molecule type" value="Genomic_DNA"/>
</dbReference>
<comment type="caution">
    <text evidence="1">The sequence shown here is derived from an EMBL/GenBank/DDBJ whole genome shotgun (WGS) entry which is preliminary data.</text>
</comment>
<evidence type="ECO:0000313" key="1">
    <source>
        <dbReference type="EMBL" id="GBL75492.1"/>
    </source>
</evidence>
<dbReference type="OrthoDB" id="6506336at2759"/>